<dbReference type="InterPro" id="IPR003439">
    <property type="entry name" value="ABC_transporter-like_ATP-bd"/>
</dbReference>
<comment type="similarity">
    <text evidence="2">Belongs to the ABC transporter superfamily.</text>
</comment>
<dbReference type="FunFam" id="3.40.50.300:FF:000224">
    <property type="entry name" value="Energy-coupling factor transporter ATP-binding protein EcfA"/>
    <property type="match status" value="2"/>
</dbReference>
<feature type="domain" description="ABC transporter" evidence="9">
    <location>
        <begin position="2"/>
        <end position="243"/>
    </location>
</feature>
<keyword evidence="8" id="KW-0472">Membrane</keyword>
<keyword evidence="6 10" id="KW-0067">ATP-binding</keyword>
<dbReference type="PANTHER" id="PTHR43553:SF19">
    <property type="entry name" value="HMP_THIAMINE IMPORT ATP-BINDING PROTEIN YKOD-RELATED"/>
    <property type="match status" value="1"/>
</dbReference>
<dbReference type="Proteomes" id="UP000290365">
    <property type="component" value="Chromosome"/>
</dbReference>
<organism evidence="10 11">
    <name type="scientific">Ktedonosporobacter rubrisoli</name>
    <dbReference type="NCBI Taxonomy" id="2509675"/>
    <lineage>
        <taxon>Bacteria</taxon>
        <taxon>Bacillati</taxon>
        <taxon>Chloroflexota</taxon>
        <taxon>Ktedonobacteria</taxon>
        <taxon>Ktedonobacterales</taxon>
        <taxon>Ktedonosporobacteraceae</taxon>
        <taxon>Ktedonosporobacter</taxon>
    </lineage>
</organism>
<reference evidence="10 11" key="1">
    <citation type="submission" date="2019-01" db="EMBL/GenBank/DDBJ databases">
        <title>Ktedonosporobacter rubrisoli SCAWS-G2.</title>
        <authorList>
            <person name="Huang Y."/>
            <person name="Yan B."/>
        </authorList>
    </citation>
    <scope>NUCLEOTIDE SEQUENCE [LARGE SCALE GENOMIC DNA]</scope>
    <source>
        <strain evidence="10 11">SCAWS-G2</strain>
    </source>
</reference>
<dbReference type="GO" id="GO:0043190">
    <property type="term" value="C:ATP-binding cassette (ABC) transporter complex"/>
    <property type="evidence" value="ECO:0007669"/>
    <property type="project" value="TreeGrafter"/>
</dbReference>
<name>A0A4P6K508_KTERU</name>
<evidence type="ECO:0000256" key="5">
    <source>
        <dbReference type="ARBA" id="ARBA00022741"/>
    </source>
</evidence>
<evidence type="ECO:0000313" key="10">
    <source>
        <dbReference type="EMBL" id="QBD83349.1"/>
    </source>
</evidence>
<protein>
    <submittedName>
        <fullName evidence="10">ABC transporter ATP-binding protein</fullName>
    </submittedName>
</protein>
<dbReference type="InterPro" id="IPR003593">
    <property type="entry name" value="AAA+_ATPase"/>
</dbReference>
<evidence type="ECO:0000259" key="9">
    <source>
        <dbReference type="PROSITE" id="PS50893"/>
    </source>
</evidence>
<dbReference type="EMBL" id="CP035758">
    <property type="protein sequence ID" value="QBD83349.1"/>
    <property type="molecule type" value="Genomic_DNA"/>
</dbReference>
<dbReference type="SUPFAM" id="SSF52540">
    <property type="entry name" value="P-loop containing nucleoside triphosphate hydrolases"/>
    <property type="match status" value="2"/>
</dbReference>
<evidence type="ECO:0000256" key="3">
    <source>
        <dbReference type="ARBA" id="ARBA00022448"/>
    </source>
</evidence>
<evidence type="ECO:0000256" key="4">
    <source>
        <dbReference type="ARBA" id="ARBA00022475"/>
    </source>
</evidence>
<keyword evidence="3" id="KW-0813">Transport</keyword>
<sequence length="577" mass="63229">MIEIEDLAAKYPGRKLPVLQGVNLQLKRGETVLLLGASGSGKSTLGLTLNGLIPHEVGSILNGQIHVDGLNTQQTTVAELARRVGIVFQDPDAQFATLTVEDEIVFGLENLCLPPSEMEERMLRALAQVGLPEHRYRRVDQLSGGEKQRIALAALLAMEPQVLVFDEPTANLDPIGTRDVFALIRECKVQTTHTIVLIEHKLDDLMDLIDRVIVLGPGGSLIADGTPRAIFRDSSAVLREYGIWMPQVCLLAHRLREQGIELDPFPITPAEAEVALRQISLSEERPTLSSSLPDEEPASSQPAIEVRELSFRRGRQTILDRVSLTIPQGDFLAIVGANGAGKTTLAQHLVDILHPSPKTVFLQGQDLTRIAARDLVHKIGYVFQNPEHQFITDSVADEVAYGLRVIGLSAEEITERTNSLLERFGLLRFAPANPFTLSHGEKRRLSVATMLAVGQQILLLDEPTFGQDQGNAEALLDLLCALHAEGRTIVMVTHDMTLVARYARHVAVMNQGKIIFHGTPAELFKQPELLMKAHLTLPPLTMLANRLGQSGLLTLEEVATQCLAAFASLPQTRKEAI</sequence>
<gene>
    <name evidence="10" type="ORF">EPA93_02130</name>
</gene>
<dbReference type="OrthoDB" id="501320at2"/>
<keyword evidence="4" id="KW-1003">Cell membrane</keyword>
<keyword evidence="11" id="KW-1185">Reference proteome</keyword>
<evidence type="ECO:0000256" key="1">
    <source>
        <dbReference type="ARBA" id="ARBA00004236"/>
    </source>
</evidence>
<feature type="domain" description="ABC transporter" evidence="9">
    <location>
        <begin position="304"/>
        <end position="536"/>
    </location>
</feature>
<dbReference type="NCBIfam" id="NF010167">
    <property type="entry name" value="PRK13648.1"/>
    <property type="match status" value="2"/>
</dbReference>
<dbReference type="InterPro" id="IPR050095">
    <property type="entry name" value="ECF_ABC_transporter_ATP-bd"/>
</dbReference>
<evidence type="ECO:0000313" key="11">
    <source>
        <dbReference type="Proteomes" id="UP000290365"/>
    </source>
</evidence>
<dbReference type="GO" id="GO:0016887">
    <property type="term" value="F:ATP hydrolysis activity"/>
    <property type="evidence" value="ECO:0007669"/>
    <property type="project" value="InterPro"/>
</dbReference>
<dbReference type="KEGG" id="kbs:EPA93_02130"/>
<dbReference type="PROSITE" id="PS50893">
    <property type="entry name" value="ABC_TRANSPORTER_2"/>
    <property type="match status" value="2"/>
</dbReference>
<proteinExistence type="inferred from homology"/>
<dbReference type="InterPro" id="IPR015856">
    <property type="entry name" value="ABC_transpr_CbiO/EcfA_su"/>
</dbReference>
<dbReference type="PROSITE" id="PS00211">
    <property type="entry name" value="ABC_TRANSPORTER_1"/>
    <property type="match status" value="2"/>
</dbReference>
<keyword evidence="5" id="KW-0547">Nucleotide-binding</keyword>
<dbReference type="InterPro" id="IPR017871">
    <property type="entry name" value="ABC_transporter-like_CS"/>
</dbReference>
<keyword evidence="7" id="KW-1278">Translocase</keyword>
<dbReference type="CDD" id="cd03225">
    <property type="entry name" value="ABC_cobalt_CbiO_domain1"/>
    <property type="match status" value="2"/>
</dbReference>
<evidence type="ECO:0000256" key="6">
    <source>
        <dbReference type="ARBA" id="ARBA00022840"/>
    </source>
</evidence>
<evidence type="ECO:0000256" key="2">
    <source>
        <dbReference type="ARBA" id="ARBA00005417"/>
    </source>
</evidence>
<dbReference type="Gene3D" id="3.40.50.300">
    <property type="entry name" value="P-loop containing nucleotide triphosphate hydrolases"/>
    <property type="match status" value="2"/>
</dbReference>
<comment type="subcellular location">
    <subcellularLocation>
        <location evidence="1">Cell membrane</location>
    </subcellularLocation>
</comment>
<dbReference type="GO" id="GO:0042626">
    <property type="term" value="F:ATPase-coupled transmembrane transporter activity"/>
    <property type="evidence" value="ECO:0007669"/>
    <property type="project" value="TreeGrafter"/>
</dbReference>
<dbReference type="GO" id="GO:0005524">
    <property type="term" value="F:ATP binding"/>
    <property type="evidence" value="ECO:0007669"/>
    <property type="project" value="UniProtKB-KW"/>
</dbReference>
<evidence type="ECO:0000256" key="8">
    <source>
        <dbReference type="ARBA" id="ARBA00023136"/>
    </source>
</evidence>
<dbReference type="PANTHER" id="PTHR43553">
    <property type="entry name" value="HEAVY METAL TRANSPORTER"/>
    <property type="match status" value="1"/>
</dbReference>
<accession>A0A4P6K508</accession>
<dbReference type="Pfam" id="PF00005">
    <property type="entry name" value="ABC_tran"/>
    <property type="match status" value="2"/>
</dbReference>
<dbReference type="AlphaFoldDB" id="A0A4P6K508"/>
<dbReference type="SMART" id="SM00382">
    <property type="entry name" value="AAA"/>
    <property type="match status" value="2"/>
</dbReference>
<evidence type="ECO:0000256" key="7">
    <source>
        <dbReference type="ARBA" id="ARBA00022967"/>
    </source>
</evidence>
<dbReference type="InterPro" id="IPR027417">
    <property type="entry name" value="P-loop_NTPase"/>
</dbReference>